<evidence type="ECO:0000313" key="1">
    <source>
        <dbReference type="EMBL" id="QBK85451.1"/>
    </source>
</evidence>
<reference evidence="1" key="1">
    <citation type="journal article" date="2019" name="MBio">
        <title>Virus Genomes from Deep Sea Sediments Expand the Ocean Megavirome and Support Independent Origins of Viral Gigantism.</title>
        <authorList>
            <person name="Backstrom D."/>
            <person name="Yutin N."/>
            <person name="Jorgensen S.L."/>
            <person name="Dharamshi J."/>
            <person name="Homa F."/>
            <person name="Zaremba-Niedwiedzka K."/>
            <person name="Spang A."/>
            <person name="Wolf Y.I."/>
            <person name="Koonin E.V."/>
            <person name="Ettema T.J."/>
        </authorList>
    </citation>
    <scope>NUCLEOTIDE SEQUENCE</scope>
</reference>
<name>A0A481YQG6_9VIRU</name>
<sequence>MRDCGKAKVESMKIFLFQFDGEQLFHNSRPLTIVKVFEYSSRVKNPYHELHKDLFIRKTYEVTTLLAGFFDDDEYAVPGLILEKIKGQKHYRVERQFISYYKKREEEFFQDMDAVWEGGECTSYAFVSDVHKLIAIMYNCGKEGIENDDKEFDIEKYENYTSGCLIKHAVHKNDKI</sequence>
<gene>
    <name evidence="1" type="ORF">LCMAC101_00380</name>
</gene>
<organism evidence="1">
    <name type="scientific">Marseillevirus LCMAC101</name>
    <dbReference type="NCBI Taxonomy" id="2506602"/>
    <lineage>
        <taxon>Viruses</taxon>
        <taxon>Varidnaviria</taxon>
        <taxon>Bamfordvirae</taxon>
        <taxon>Nucleocytoviricota</taxon>
        <taxon>Megaviricetes</taxon>
        <taxon>Pimascovirales</taxon>
        <taxon>Pimascovirales incertae sedis</taxon>
        <taxon>Marseilleviridae</taxon>
    </lineage>
</organism>
<protein>
    <submittedName>
        <fullName evidence="1">Uncharacterized protein</fullName>
    </submittedName>
</protein>
<accession>A0A481YQG6</accession>
<proteinExistence type="predicted"/>
<dbReference type="EMBL" id="MK500327">
    <property type="protein sequence ID" value="QBK85451.1"/>
    <property type="molecule type" value="Genomic_DNA"/>
</dbReference>